<evidence type="ECO:0000313" key="3">
    <source>
        <dbReference type="Proteomes" id="UP001642409"/>
    </source>
</evidence>
<dbReference type="AlphaFoldDB" id="A0AA86QJM7"/>
<reference evidence="2 3" key="2">
    <citation type="submission" date="2024-07" db="EMBL/GenBank/DDBJ databases">
        <authorList>
            <person name="Akdeniz Z."/>
        </authorList>
    </citation>
    <scope>NUCLEOTIDE SEQUENCE [LARGE SCALE GENOMIC DNA]</scope>
</reference>
<organism evidence="1">
    <name type="scientific">Hexamita inflata</name>
    <dbReference type="NCBI Taxonomy" id="28002"/>
    <lineage>
        <taxon>Eukaryota</taxon>
        <taxon>Metamonada</taxon>
        <taxon>Diplomonadida</taxon>
        <taxon>Hexamitidae</taxon>
        <taxon>Hexamitinae</taxon>
        <taxon>Hexamita</taxon>
    </lineage>
</organism>
<dbReference type="EMBL" id="CATOUU010000889">
    <property type="protein sequence ID" value="CAI9957592.1"/>
    <property type="molecule type" value="Genomic_DNA"/>
</dbReference>
<accession>A0AA86QJM7</accession>
<evidence type="ECO:0000313" key="2">
    <source>
        <dbReference type="EMBL" id="CAL6005282.1"/>
    </source>
</evidence>
<dbReference type="Proteomes" id="UP001642409">
    <property type="component" value="Unassembled WGS sequence"/>
</dbReference>
<evidence type="ECO:0000313" key="1">
    <source>
        <dbReference type="EMBL" id="CAI9957592.1"/>
    </source>
</evidence>
<comment type="caution">
    <text evidence="1">The sequence shown here is derived from an EMBL/GenBank/DDBJ whole genome shotgun (WGS) entry which is preliminary data.</text>
</comment>
<name>A0AA86QJM7_9EUKA</name>
<reference evidence="1" key="1">
    <citation type="submission" date="2023-06" db="EMBL/GenBank/DDBJ databases">
        <authorList>
            <person name="Kurt Z."/>
        </authorList>
    </citation>
    <scope>NUCLEOTIDE SEQUENCE</scope>
</reference>
<sequence length="146" mass="17871">MQTLKEVKHLEEGKFIFTVYKQNFDLRKQQFLSIFLEADKTKPGGDDVILHHYTKAQRHRRLQILPQAAKQYLQNRQKYFTTKSERENFDIIYVRFRGICTHKFIISKKHKLSTLWFNRGIYCCKDEQLEVLSFKNFYKIYYYQIQ</sequence>
<dbReference type="EMBL" id="CAXDID020000050">
    <property type="protein sequence ID" value="CAL6005282.1"/>
    <property type="molecule type" value="Genomic_DNA"/>
</dbReference>
<gene>
    <name evidence="2" type="ORF">HINF_LOCUS19296</name>
    <name evidence="1" type="ORF">HINF_LOCUS45237</name>
</gene>
<proteinExistence type="predicted"/>
<keyword evidence="3" id="KW-1185">Reference proteome</keyword>
<protein>
    <submittedName>
        <fullName evidence="2">Hypothetical_protein</fullName>
    </submittedName>
</protein>